<feature type="region of interest" description="Disordered" evidence="8">
    <location>
        <begin position="263"/>
        <end position="286"/>
    </location>
</feature>
<sequence length="512" mass="51668">MLPQASSPAGSPAGSHAVPRATVALGCVSGLLLAVSAYLAGALPGGDPGPGLRLGGFGAVPGSFLLGLACWLAGLAGWTVAWWRLGRTDRGGSARRVLTIGAAWAAPLLVAPPLGSRDAYAYACQGWLWRAGLDPYAMGVADGGCPWTASVPELWWHTPTPYGPVAVLLTGAATALGGLLGALAGLRLLTLAALALLALALPPLARACGVPVPAAYWLALLTPLTAVHALSAVHNDTLVAALSTTALALALSHRPRSHDDLARTVAPLPDSGVSSPQSTQDRRRGRGGAWWGAVGAGVAVAGAVGVKVTAVVAVPFVLVLLGRRWWAGAAAGVVAFVGVSAAGGLGLGWVAALRGTGELVQWSSPPTAVGMAVGYVFRLVGRGEWVDEAVTGSRALGLVALAGVGVWGLVCAWRRRGDVGAVVRACGWVMAATALLGPVFYPWYAVAPLAVLAAAETDPRRRRWVAAGAVVCAVLTLPNGLGVPVLTKAVGAFAVTGALIVAAVRSRPRARA</sequence>
<keyword evidence="3" id="KW-0808">Transferase</keyword>
<dbReference type="GO" id="GO:0016757">
    <property type="term" value="F:glycosyltransferase activity"/>
    <property type="evidence" value="ECO:0007669"/>
    <property type="project" value="UniProtKB-KW"/>
</dbReference>
<proteinExistence type="inferred from homology"/>
<gene>
    <name evidence="10" type="ORF">Cco03nite_01830</name>
</gene>
<keyword evidence="2" id="KW-0328">Glycosyltransferase</keyword>
<feature type="transmembrane region" description="Helical" evidence="9">
    <location>
        <begin position="485"/>
        <end position="504"/>
    </location>
</feature>
<feature type="transmembrane region" description="Helical" evidence="9">
    <location>
        <begin position="162"/>
        <end position="181"/>
    </location>
</feature>
<feature type="transmembrane region" description="Helical" evidence="9">
    <location>
        <begin position="63"/>
        <end position="85"/>
    </location>
</feature>
<feature type="transmembrane region" description="Helical" evidence="9">
    <location>
        <begin position="425"/>
        <end position="444"/>
    </location>
</feature>
<evidence type="ECO:0000256" key="9">
    <source>
        <dbReference type="SAM" id="Phobius"/>
    </source>
</evidence>
<evidence type="ECO:0000256" key="2">
    <source>
        <dbReference type="ARBA" id="ARBA00022676"/>
    </source>
</evidence>
<feature type="transmembrane region" description="Helical" evidence="9">
    <location>
        <begin position="362"/>
        <end position="381"/>
    </location>
</feature>
<dbReference type="Pfam" id="PF26314">
    <property type="entry name" value="MptA_B_family"/>
    <property type="match status" value="1"/>
</dbReference>
<accession>A0A8J3P451</accession>
<evidence type="ECO:0000256" key="7">
    <source>
        <dbReference type="ARBA" id="ARBA00043987"/>
    </source>
</evidence>
<comment type="subcellular location">
    <subcellularLocation>
        <location evidence="1">Membrane</location>
        <topology evidence="1">Multi-pass membrane protein</topology>
    </subcellularLocation>
</comment>
<name>A0A8J3P451_9ACTN</name>
<dbReference type="InterPro" id="IPR049829">
    <property type="entry name" value="MptA/B-like"/>
</dbReference>
<evidence type="ECO:0000256" key="8">
    <source>
        <dbReference type="SAM" id="MobiDB-lite"/>
    </source>
</evidence>
<dbReference type="GO" id="GO:0016020">
    <property type="term" value="C:membrane"/>
    <property type="evidence" value="ECO:0007669"/>
    <property type="project" value="UniProtKB-SubCell"/>
</dbReference>
<feature type="transmembrane region" description="Helical" evidence="9">
    <location>
        <begin position="97"/>
        <end position="115"/>
    </location>
</feature>
<dbReference type="AlphaFoldDB" id="A0A8J3P451"/>
<comment type="similarity">
    <text evidence="7">Belongs to the MptA/B family.</text>
</comment>
<reference evidence="10 11" key="1">
    <citation type="submission" date="2021-01" db="EMBL/GenBank/DDBJ databases">
        <title>Whole genome shotgun sequence of Catellatospora coxensis NBRC 107359.</title>
        <authorList>
            <person name="Komaki H."/>
            <person name="Tamura T."/>
        </authorList>
    </citation>
    <scope>NUCLEOTIDE SEQUENCE [LARGE SCALE GENOMIC DNA]</scope>
    <source>
        <strain evidence="10 11">NBRC 107359</strain>
    </source>
</reference>
<feature type="transmembrane region" description="Helical" evidence="9">
    <location>
        <begin position="21"/>
        <end position="43"/>
    </location>
</feature>
<keyword evidence="6 9" id="KW-0472">Membrane</keyword>
<dbReference type="RefSeq" id="WP_203687947.1">
    <property type="nucleotide sequence ID" value="NZ_BONI01000001.1"/>
</dbReference>
<dbReference type="Proteomes" id="UP000630887">
    <property type="component" value="Unassembled WGS sequence"/>
</dbReference>
<evidence type="ECO:0000256" key="6">
    <source>
        <dbReference type="ARBA" id="ARBA00023136"/>
    </source>
</evidence>
<evidence type="ECO:0000313" key="11">
    <source>
        <dbReference type="Proteomes" id="UP000630887"/>
    </source>
</evidence>
<keyword evidence="5 9" id="KW-1133">Transmembrane helix</keyword>
<feature type="transmembrane region" description="Helical" evidence="9">
    <location>
        <begin position="188"/>
        <end position="205"/>
    </location>
</feature>
<evidence type="ECO:0000256" key="5">
    <source>
        <dbReference type="ARBA" id="ARBA00022989"/>
    </source>
</evidence>
<organism evidence="10 11">
    <name type="scientific">Catellatospora coxensis</name>
    <dbReference type="NCBI Taxonomy" id="310354"/>
    <lineage>
        <taxon>Bacteria</taxon>
        <taxon>Bacillati</taxon>
        <taxon>Actinomycetota</taxon>
        <taxon>Actinomycetes</taxon>
        <taxon>Micromonosporales</taxon>
        <taxon>Micromonosporaceae</taxon>
        <taxon>Catellatospora</taxon>
    </lineage>
</organism>
<keyword evidence="11" id="KW-1185">Reference proteome</keyword>
<feature type="transmembrane region" description="Helical" evidence="9">
    <location>
        <begin position="225"/>
        <end position="251"/>
    </location>
</feature>
<feature type="transmembrane region" description="Helical" evidence="9">
    <location>
        <begin position="325"/>
        <end position="350"/>
    </location>
</feature>
<keyword evidence="4 9" id="KW-0812">Transmembrane</keyword>
<evidence type="ECO:0000256" key="4">
    <source>
        <dbReference type="ARBA" id="ARBA00022692"/>
    </source>
</evidence>
<dbReference type="EMBL" id="BONI01000001">
    <property type="protein sequence ID" value="GIG03483.1"/>
    <property type="molecule type" value="Genomic_DNA"/>
</dbReference>
<evidence type="ECO:0000256" key="3">
    <source>
        <dbReference type="ARBA" id="ARBA00022679"/>
    </source>
</evidence>
<evidence type="ECO:0000313" key="10">
    <source>
        <dbReference type="EMBL" id="GIG03483.1"/>
    </source>
</evidence>
<comment type="caution">
    <text evidence="10">The sequence shown here is derived from an EMBL/GenBank/DDBJ whole genome shotgun (WGS) entry which is preliminary data.</text>
</comment>
<feature type="transmembrane region" description="Helical" evidence="9">
    <location>
        <begin position="393"/>
        <end position="413"/>
    </location>
</feature>
<evidence type="ECO:0000256" key="1">
    <source>
        <dbReference type="ARBA" id="ARBA00004141"/>
    </source>
</evidence>
<dbReference type="NCBIfam" id="NF038066">
    <property type="entry name" value="MptB"/>
    <property type="match status" value="1"/>
</dbReference>
<feature type="transmembrane region" description="Helical" evidence="9">
    <location>
        <begin position="290"/>
        <end position="319"/>
    </location>
</feature>
<protein>
    <submittedName>
        <fullName evidence="10">Membrane protein</fullName>
    </submittedName>
</protein>